<comment type="caution">
    <text evidence="2">The sequence shown here is derived from an EMBL/GenBank/DDBJ whole genome shotgun (WGS) entry which is preliminary data.</text>
</comment>
<name>A0ABT5E3T3_9BACT</name>
<gene>
    <name evidence="2" type="ORF">POL25_21100</name>
</gene>
<dbReference type="Gene3D" id="3.60.40.10">
    <property type="entry name" value="PPM-type phosphatase domain"/>
    <property type="match status" value="1"/>
</dbReference>
<dbReference type="RefSeq" id="WP_272087929.1">
    <property type="nucleotide sequence ID" value="NZ_JAQNDL010000002.1"/>
</dbReference>
<dbReference type="SUPFAM" id="SSF81606">
    <property type="entry name" value="PP2C-like"/>
    <property type="match status" value="1"/>
</dbReference>
<evidence type="ECO:0000313" key="3">
    <source>
        <dbReference type="Proteomes" id="UP001221686"/>
    </source>
</evidence>
<evidence type="ECO:0000313" key="2">
    <source>
        <dbReference type="EMBL" id="MDC0719417.1"/>
    </source>
</evidence>
<organism evidence="2 3">
    <name type="scientific">Nannocystis bainbridge</name>
    <dbReference type="NCBI Taxonomy" id="2995303"/>
    <lineage>
        <taxon>Bacteria</taxon>
        <taxon>Pseudomonadati</taxon>
        <taxon>Myxococcota</taxon>
        <taxon>Polyangia</taxon>
        <taxon>Nannocystales</taxon>
        <taxon>Nannocystaceae</taxon>
        <taxon>Nannocystis</taxon>
    </lineage>
</organism>
<reference evidence="2 3" key="1">
    <citation type="submission" date="2022-11" db="EMBL/GenBank/DDBJ databases">
        <title>Minimal conservation of predation-associated metabolite biosynthetic gene clusters underscores biosynthetic potential of Myxococcota including descriptions for ten novel species: Archangium lansinium sp. nov., Myxococcus landrumus sp. nov., Nannocystis bai.</title>
        <authorList>
            <person name="Ahearne A."/>
            <person name="Stevens C."/>
            <person name="Dowd S."/>
        </authorList>
    </citation>
    <scope>NUCLEOTIDE SEQUENCE [LARGE SCALE GENOMIC DNA]</scope>
    <source>
        <strain evidence="2 3">BB15-2</strain>
    </source>
</reference>
<dbReference type="InterPro" id="IPR036457">
    <property type="entry name" value="PPM-type-like_dom_sf"/>
</dbReference>
<dbReference type="EMBL" id="JAQNDL010000002">
    <property type="protein sequence ID" value="MDC0719417.1"/>
    <property type="molecule type" value="Genomic_DNA"/>
</dbReference>
<protein>
    <submittedName>
        <fullName evidence="2">Protein phosphatase 2C domain-containing protein</fullName>
    </submittedName>
</protein>
<evidence type="ECO:0000259" key="1">
    <source>
        <dbReference type="Pfam" id="PF13672"/>
    </source>
</evidence>
<dbReference type="InterPro" id="IPR001932">
    <property type="entry name" value="PPM-type_phosphatase-like_dom"/>
</dbReference>
<proteinExistence type="predicted"/>
<accession>A0ABT5E3T3</accession>
<feature type="domain" description="PPM-type phosphatase" evidence="1">
    <location>
        <begin position="22"/>
        <end position="236"/>
    </location>
</feature>
<dbReference type="Pfam" id="PF13672">
    <property type="entry name" value="PP2C_2"/>
    <property type="match status" value="1"/>
</dbReference>
<dbReference type="Proteomes" id="UP001221686">
    <property type="component" value="Unassembled WGS sequence"/>
</dbReference>
<keyword evidence="3" id="KW-1185">Reference proteome</keyword>
<sequence length="318" mass="33599">MGEPTNLGRWILRSLDVQGRDRARCCDAAIASELDGWRVLVVADGVSSRAHTHFGAHLTSRVALRAALHHLLRGGPVRLVPSAIQTEVGAALRAALCALGDEEARLALPCTLVLLVVGAQEAAAWFCGDGDAALVGLPDDVQLMRRVGHPPSGLANRTMTTSKLHHAVGDSTTEARVIASEDAYAVHWRRRGEVVSGLPCSWAFPEQRPAQMLPAFHAIGDLAGLRGAFVATDGLSEEGAQLLLASPAVMSSDLHERVRGASDDVGVAWGGSLATQVLRDAATPQHVGDELELSLRALGLSDSQLRLGQPELAEEEDA</sequence>